<dbReference type="InterPro" id="IPR000246">
    <property type="entry name" value="Peptidase_T2"/>
</dbReference>
<evidence type="ECO:0000256" key="1">
    <source>
        <dbReference type="ARBA" id="ARBA00022670"/>
    </source>
</evidence>
<gene>
    <name evidence="8" type="primary">ansA</name>
    <name evidence="8" type="ORF">NSE01_21280</name>
</gene>
<dbReference type="Proteomes" id="UP000321464">
    <property type="component" value="Unassembled WGS sequence"/>
</dbReference>
<dbReference type="CDD" id="cd04701">
    <property type="entry name" value="Asparaginase_2"/>
    <property type="match status" value="1"/>
</dbReference>
<evidence type="ECO:0000256" key="3">
    <source>
        <dbReference type="ARBA" id="ARBA00022813"/>
    </source>
</evidence>
<keyword evidence="3" id="KW-0068">Autocatalytic cleavage</keyword>
<dbReference type="EMBL" id="BJYR01000013">
    <property type="protein sequence ID" value="GEO00296.1"/>
    <property type="molecule type" value="Genomic_DNA"/>
</dbReference>
<evidence type="ECO:0000256" key="4">
    <source>
        <dbReference type="ARBA" id="ARBA00069124"/>
    </source>
</evidence>
<feature type="binding site" evidence="6">
    <location>
        <begin position="228"/>
        <end position="231"/>
    </location>
    <ligand>
        <name>substrate</name>
    </ligand>
</feature>
<sequence length="311" mass="31756">MTETSESRWAIAIHGGAGSMTPETMDGAAVAAHEAALVVALDAGRVVLAAGGSALDAVCAAVKELEDDPHFNAGRGAVFTYHGTNELDAAVMDGATRGAGAVCGVTHTRNPVNLARTVMEQSPHVFLSGVGAEEFAREQGVEMVDPDWFATEPRWAQLQELKAKKLGWFDAGLKYGTVGAVAVDTAGHVAAATSTGGLTGKRWGRIGDSPLIGAGTYADDRAAAVSCTGSGEQFIRAAVSHEICARMRLGGEGAQAATEAVLAEVGDMGGVGGVIYATPGGETGFAFTTPGMFRGRADSEGLREVGIFGES</sequence>
<evidence type="ECO:0000313" key="8">
    <source>
        <dbReference type="EMBL" id="GEO00296.1"/>
    </source>
</evidence>
<organism evidence="8 9">
    <name type="scientific">Novosphingobium sediminis</name>
    <dbReference type="NCBI Taxonomy" id="707214"/>
    <lineage>
        <taxon>Bacteria</taxon>
        <taxon>Pseudomonadati</taxon>
        <taxon>Pseudomonadota</taxon>
        <taxon>Alphaproteobacteria</taxon>
        <taxon>Sphingomonadales</taxon>
        <taxon>Sphingomonadaceae</taxon>
        <taxon>Novosphingobium</taxon>
    </lineage>
</organism>
<dbReference type="FunFam" id="3.60.20.30:FF:000001">
    <property type="entry name" value="Isoaspartyl peptidase/L-asparaginase"/>
    <property type="match status" value="1"/>
</dbReference>
<proteinExistence type="predicted"/>
<evidence type="ECO:0000256" key="2">
    <source>
        <dbReference type="ARBA" id="ARBA00022801"/>
    </source>
</evidence>
<accession>A0A512AKT6</accession>
<dbReference type="Gene3D" id="3.60.20.30">
    <property type="entry name" value="(Glycosyl)asparaginase"/>
    <property type="match status" value="1"/>
</dbReference>
<dbReference type="PANTHER" id="PTHR10188:SF6">
    <property type="entry name" value="N(4)-(BETA-N-ACETYLGLUCOSAMINYL)-L-ASPARAGINASE"/>
    <property type="match status" value="1"/>
</dbReference>
<dbReference type="Pfam" id="PF01112">
    <property type="entry name" value="Asparaginase_2"/>
    <property type="match status" value="1"/>
</dbReference>
<evidence type="ECO:0000313" key="9">
    <source>
        <dbReference type="Proteomes" id="UP000321464"/>
    </source>
</evidence>
<dbReference type="SUPFAM" id="SSF56235">
    <property type="entry name" value="N-terminal nucleophile aminohydrolases (Ntn hydrolases)"/>
    <property type="match status" value="1"/>
</dbReference>
<evidence type="ECO:0000256" key="5">
    <source>
        <dbReference type="PIRSR" id="PIRSR600246-1"/>
    </source>
</evidence>
<comment type="caution">
    <text evidence="8">The sequence shown here is derived from an EMBL/GenBank/DDBJ whole genome shotgun (WGS) entry which is preliminary data.</text>
</comment>
<feature type="site" description="Cleavage; by autolysis" evidence="7">
    <location>
        <begin position="176"/>
        <end position="177"/>
    </location>
</feature>
<dbReference type="GO" id="GO:0016811">
    <property type="term" value="F:hydrolase activity, acting on carbon-nitrogen (but not peptide) bonds, in linear amides"/>
    <property type="evidence" value="ECO:0007669"/>
    <property type="project" value="UniProtKB-ARBA"/>
</dbReference>
<keyword evidence="1" id="KW-0645">Protease</keyword>
<dbReference type="RefSeq" id="WP_147159588.1">
    <property type="nucleotide sequence ID" value="NZ_BJYR01000013.1"/>
</dbReference>
<protein>
    <recommendedName>
        <fullName evidence="4">Isoaspartyl peptidase</fullName>
    </recommendedName>
</protein>
<keyword evidence="2" id="KW-0378">Hydrolase</keyword>
<dbReference type="InterPro" id="IPR029055">
    <property type="entry name" value="Ntn_hydrolases_N"/>
</dbReference>
<dbReference type="GO" id="GO:0006508">
    <property type="term" value="P:proteolysis"/>
    <property type="evidence" value="ECO:0007669"/>
    <property type="project" value="UniProtKB-KW"/>
</dbReference>
<evidence type="ECO:0000256" key="6">
    <source>
        <dbReference type="PIRSR" id="PIRSR600246-2"/>
    </source>
</evidence>
<dbReference type="GO" id="GO:0008233">
    <property type="term" value="F:peptidase activity"/>
    <property type="evidence" value="ECO:0007669"/>
    <property type="project" value="UniProtKB-KW"/>
</dbReference>
<name>A0A512AKT6_9SPHN</name>
<feature type="binding site" evidence="6">
    <location>
        <begin position="205"/>
        <end position="208"/>
    </location>
    <ligand>
        <name>substrate</name>
    </ligand>
</feature>
<evidence type="ECO:0000256" key="7">
    <source>
        <dbReference type="PIRSR" id="PIRSR600246-3"/>
    </source>
</evidence>
<keyword evidence="9" id="KW-1185">Reference proteome</keyword>
<reference evidence="8 9" key="1">
    <citation type="submission" date="2019-07" db="EMBL/GenBank/DDBJ databases">
        <title>Whole genome shotgun sequence of Novosphingobium sediminis NBRC 106119.</title>
        <authorList>
            <person name="Hosoyama A."/>
            <person name="Uohara A."/>
            <person name="Ohji S."/>
            <person name="Ichikawa N."/>
        </authorList>
    </citation>
    <scope>NUCLEOTIDE SEQUENCE [LARGE SCALE GENOMIC DNA]</scope>
    <source>
        <strain evidence="8 9">NBRC 106119</strain>
    </source>
</reference>
<feature type="active site" description="Nucleophile" evidence="5">
    <location>
        <position position="177"/>
    </location>
</feature>
<dbReference type="AlphaFoldDB" id="A0A512AKT6"/>
<dbReference type="OrthoDB" id="9780217at2"/>
<dbReference type="PANTHER" id="PTHR10188">
    <property type="entry name" value="L-ASPARAGINASE"/>
    <property type="match status" value="1"/>
</dbReference>